<keyword evidence="1" id="KW-0812">Transmembrane</keyword>
<accession>A0ABM5XUF4</accession>
<gene>
    <name evidence="2" type="ORF">AL538_02915</name>
</gene>
<name>A0ABM5XUF4_VIBHA</name>
<organism evidence="2 3">
    <name type="scientific">Vibrio harveyi</name>
    <name type="common">Beneckea harveyi</name>
    <dbReference type="NCBI Taxonomy" id="669"/>
    <lineage>
        <taxon>Bacteria</taxon>
        <taxon>Pseudomonadati</taxon>
        <taxon>Pseudomonadota</taxon>
        <taxon>Gammaproteobacteria</taxon>
        <taxon>Vibrionales</taxon>
        <taxon>Vibrionaceae</taxon>
        <taxon>Vibrio</taxon>
    </lineage>
</organism>
<evidence type="ECO:0000313" key="2">
    <source>
        <dbReference type="EMBL" id="AMF96757.1"/>
    </source>
</evidence>
<evidence type="ECO:0000256" key="1">
    <source>
        <dbReference type="SAM" id="Phobius"/>
    </source>
</evidence>
<feature type="transmembrane region" description="Helical" evidence="1">
    <location>
        <begin position="12"/>
        <end position="33"/>
    </location>
</feature>
<proteinExistence type="predicted"/>
<keyword evidence="1" id="KW-1133">Transmembrane helix</keyword>
<dbReference type="EMBL" id="CP014038">
    <property type="protein sequence ID" value="AMF96757.1"/>
    <property type="molecule type" value="Genomic_DNA"/>
</dbReference>
<reference evidence="2" key="1">
    <citation type="submission" date="2018-01" db="EMBL/GenBank/DDBJ databases">
        <title>FDA dAtabase for Regulatory Grade micrObial Sequences (FDA-ARGOS): Supporting development and validation of Infectious Disease Dx tests.</title>
        <authorList>
            <person name="Hoffmann M."/>
            <person name="Allard M."/>
            <person name="Evans P."/>
            <person name="Brown E."/>
            <person name="Tallon L."/>
            <person name="Sadzewicz L."/>
            <person name="Sengamalay N."/>
            <person name="Ott S."/>
            <person name="Godinez A."/>
            <person name="Nagaraj S."/>
            <person name="Vyas G."/>
            <person name="Aluvathingal J."/>
            <person name="Nadendla S."/>
            <person name="Geyer C."/>
            <person name="Sichtig H."/>
        </authorList>
    </citation>
    <scope>NUCLEOTIDE SEQUENCE</scope>
    <source>
        <strain evidence="2">FDAARGOS_107</strain>
    </source>
</reference>
<dbReference type="RefSeq" id="WP_061065196.1">
    <property type="nucleotide sequence ID" value="NZ_CP014038.2"/>
</dbReference>
<dbReference type="Proteomes" id="UP000067422">
    <property type="component" value="Chromosome 1"/>
</dbReference>
<evidence type="ECO:0000313" key="3">
    <source>
        <dbReference type="Proteomes" id="UP000067422"/>
    </source>
</evidence>
<keyword evidence="1" id="KW-0472">Membrane</keyword>
<protein>
    <submittedName>
        <fullName evidence="2">Uncharacterized protein</fullName>
    </submittedName>
</protein>
<keyword evidence="3" id="KW-1185">Reference proteome</keyword>
<sequence>MEEQTYRCWDIILKLIAIPGAILVFAFSVYSFLEAKEKDYKSKYYEKQVNICIEGSDFATKFYLEIYETGKVSKENIAELYQVTFGKGRILLSDKPLGTLQKIMQDASSCSGIENLKCDSSKFNTLALLFAQQCRKMLSESWETPLEEISDGQVWVFEK</sequence>